<accession>A0A2T3AS13</accession>
<dbReference type="OrthoDB" id="2831072at2759"/>
<dbReference type="CDD" id="cd03443">
    <property type="entry name" value="PaaI_thioesterase"/>
    <property type="match status" value="1"/>
</dbReference>
<dbReference type="EMBL" id="KZ679017">
    <property type="protein sequence ID" value="PSS09147.1"/>
    <property type="molecule type" value="Genomic_DNA"/>
</dbReference>
<dbReference type="Proteomes" id="UP000241818">
    <property type="component" value="Unassembled WGS sequence"/>
</dbReference>
<dbReference type="GeneID" id="36576484"/>
<name>A0A2T3AS13_AMORE</name>
<dbReference type="RefSeq" id="XP_024717445.1">
    <property type="nucleotide sequence ID" value="XM_024868403.1"/>
</dbReference>
<evidence type="ECO:0000259" key="2">
    <source>
        <dbReference type="Pfam" id="PF03061"/>
    </source>
</evidence>
<dbReference type="PANTHER" id="PTHR21660:SF9">
    <property type="entry name" value="THIOESTERASE DOMAIN-CONTAINING PROTEIN"/>
    <property type="match status" value="1"/>
</dbReference>
<dbReference type="GO" id="GO:0047617">
    <property type="term" value="F:fatty acyl-CoA hydrolase activity"/>
    <property type="evidence" value="ECO:0007669"/>
    <property type="project" value="InterPro"/>
</dbReference>
<protein>
    <recommendedName>
        <fullName evidence="2">Thioesterase domain-containing protein</fullName>
    </recommendedName>
</protein>
<evidence type="ECO:0000313" key="3">
    <source>
        <dbReference type="EMBL" id="PSS09147.1"/>
    </source>
</evidence>
<dbReference type="PANTHER" id="PTHR21660">
    <property type="entry name" value="THIOESTERASE SUPERFAMILY MEMBER-RELATED"/>
    <property type="match status" value="1"/>
</dbReference>
<dbReference type="InParanoid" id="A0A2T3AS13"/>
<dbReference type="SUPFAM" id="SSF54637">
    <property type="entry name" value="Thioesterase/thiol ester dehydrase-isomerase"/>
    <property type="match status" value="1"/>
</dbReference>
<dbReference type="InterPro" id="IPR006683">
    <property type="entry name" value="Thioestr_dom"/>
</dbReference>
<proteinExistence type="inferred from homology"/>
<comment type="similarity">
    <text evidence="1">Belongs to the thioesterase PaaI family.</text>
</comment>
<sequence>MAEDKSRAKAMEAVEAIFERYDLITRRTSSPLFDKHIMSGLHIETASSDGSVTFSLTIGPEYGNLNGVLHGGAAALIFDMCTTAALGPVARPGFWDFLGGVTRSLNISYLKAIPIGTKILIRSKVAQVGRTLALIRGEMVSEDGKTVYCTCEQHKVRVPTREEHRAVRVRWDEGWEKEEGREKEGGKREKAKL</sequence>
<evidence type="ECO:0000256" key="1">
    <source>
        <dbReference type="ARBA" id="ARBA00008324"/>
    </source>
</evidence>
<keyword evidence="4" id="KW-1185">Reference proteome</keyword>
<dbReference type="InterPro" id="IPR039298">
    <property type="entry name" value="ACOT13"/>
</dbReference>
<dbReference type="STRING" id="857342.A0A2T3AS13"/>
<organism evidence="3 4">
    <name type="scientific">Amorphotheca resinae ATCC 22711</name>
    <dbReference type="NCBI Taxonomy" id="857342"/>
    <lineage>
        <taxon>Eukaryota</taxon>
        <taxon>Fungi</taxon>
        <taxon>Dikarya</taxon>
        <taxon>Ascomycota</taxon>
        <taxon>Pezizomycotina</taxon>
        <taxon>Leotiomycetes</taxon>
        <taxon>Helotiales</taxon>
        <taxon>Amorphothecaceae</taxon>
        <taxon>Amorphotheca</taxon>
    </lineage>
</organism>
<dbReference type="Pfam" id="PF03061">
    <property type="entry name" value="4HBT"/>
    <property type="match status" value="1"/>
</dbReference>
<evidence type="ECO:0000313" key="4">
    <source>
        <dbReference type="Proteomes" id="UP000241818"/>
    </source>
</evidence>
<gene>
    <name evidence="3" type="ORF">M430DRAFT_53694</name>
</gene>
<dbReference type="InterPro" id="IPR029069">
    <property type="entry name" value="HotDog_dom_sf"/>
</dbReference>
<reference evidence="3 4" key="1">
    <citation type="journal article" date="2018" name="New Phytol.">
        <title>Comparative genomics and transcriptomics depict ericoid mycorrhizal fungi as versatile saprotrophs and plant mutualists.</title>
        <authorList>
            <person name="Martino E."/>
            <person name="Morin E."/>
            <person name="Grelet G.A."/>
            <person name="Kuo A."/>
            <person name="Kohler A."/>
            <person name="Daghino S."/>
            <person name="Barry K.W."/>
            <person name="Cichocki N."/>
            <person name="Clum A."/>
            <person name="Dockter R.B."/>
            <person name="Hainaut M."/>
            <person name="Kuo R.C."/>
            <person name="LaButti K."/>
            <person name="Lindahl B.D."/>
            <person name="Lindquist E.A."/>
            <person name="Lipzen A."/>
            <person name="Khouja H.R."/>
            <person name="Magnuson J."/>
            <person name="Murat C."/>
            <person name="Ohm R.A."/>
            <person name="Singer S.W."/>
            <person name="Spatafora J.W."/>
            <person name="Wang M."/>
            <person name="Veneault-Fourrey C."/>
            <person name="Henrissat B."/>
            <person name="Grigoriev I.V."/>
            <person name="Martin F.M."/>
            <person name="Perotto S."/>
        </authorList>
    </citation>
    <scope>NUCLEOTIDE SEQUENCE [LARGE SCALE GENOMIC DNA]</scope>
    <source>
        <strain evidence="3 4">ATCC 22711</strain>
    </source>
</reference>
<dbReference type="AlphaFoldDB" id="A0A2T3AS13"/>
<feature type="domain" description="Thioesterase" evidence="2">
    <location>
        <begin position="66"/>
        <end position="147"/>
    </location>
</feature>
<dbReference type="Gene3D" id="3.10.129.10">
    <property type="entry name" value="Hotdog Thioesterase"/>
    <property type="match status" value="1"/>
</dbReference>